<evidence type="ECO:0000256" key="3">
    <source>
        <dbReference type="ARBA" id="ARBA00023163"/>
    </source>
</evidence>
<feature type="DNA-binding region" description="H-T-H motif" evidence="4">
    <location>
        <begin position="34"/>
        <end position="53"/>
    </location>
</feature>
<keyword evidence="7" id="KW-1185">Reference proteome</keyword>
<dbReference type="Pfam" id="PF00440">
    <property type="entry name" value="TetR_N"/>
    <property type="match status" value="1"/>
</dbReference>
<dbReference type="Gene3D" id="1.10.357.10">
    <property type="entry name" value="Tetracycline Repressor, domain 2"/>
    <property type="match status" value="1"/>
</dbReference>
<dbReference type="GO" id="GO:0000976">
    <property type="term" value="F:transcription cis-regulatory region binding"/>
    <property type="evidence" value="ECO:0007669"/>
    <property type="project" value="TreeGrafter"/>
</dbReference>
<dbReference type="RefSeq" id="WP_085790463.1">
    <property type="nucleotide sequence ID" value="NZ_FWFK01000001.1"/>
</dbReference>
<organism evidence="6 7">
    <name type="scientific">Roseivivax jejudonensis</name>
    <dbReference type="NCBI Taxonomy" id="1529041"/>
    <lineage>
        <taxon>Bacteria</taxon>
        <taxon>Pseudomonadati</taxon>
        <taxon>Pseudomonadota</taxon>
        <taxon>Alphaproteobacteria</taxon>
        <taxon>Rhodobacterales</taxon>
        <taxon>Roseobacteraceae</taxon>
        <taxon>Roseivivax</taxon>
    </lineage>
</organism>
<dbReference type="OrthoDB" id="9816431at2"/>
<dbReference type="GO" id="GO:0003700">
    <property type="term" value="F:DNA-binding transcription factor activity"/>
    <property type="evidence" value="ECO:0007669"/>
    <property type="project" value="TreeGrafter"/>
</dbReference>
<evidence type="ECO:0000256" key="1">
    <source>
        <dbReference type="ARBA" id="ARBA00023015"/>
    </source>
</evidence>
<dbReference type="EMBL" id="FWFK01000001">
    <property type="protein sequence ID" value="SLN20517.1"/>
    <property type="molecule type" value="Genomic_DNA"/>
</dbReference>
<feature type="domain" description="HTH tetR-type" evidence="5">
    <location>
        <begin position="11"/>
        <end position="71"/>
    </location>
</feature>
<evidence type="ECO:0000259" key="5">
    <source>
        <dbReference type="PROSITE" id="PS50977"/>
    </source>
</evidence>
<reference evidence="6 7" key="1">
    <citation type="submission" date="2017-03" db="EMBL/GenBank/DDBJ databases">
        <authorList>
            <person name="Afonso C.L."/>
            <person name="Miller P.J."/>
            <person name="Scott M.A."/>
            <person name="Spackman E."/>
            <person name="Goraichik I."/>
            <person name="Dimitrov K.M."/>
            <person name="Suarez D.L."/>
            <person name="Swayne D.E."/>
        </authorList>
    </citation>
    <scope>NUCLEOTIDE SEQUENCE [LARGE SCALE GENOMIC DNA]</scope>
    <source>
        <strain evidence="6 7">CECT 8625</strain>
    </source>
</reference>
<dbReference type="PANTHER" id="PTHR30055">
    <property type="entry name" value="HTH-TYPE TRANSCRIPTIONAL REGULATOR RUTR"/>
    <property type="match status" value="1"/>
</dbReference>
<dbReference type="InterPro" id="IPR023772">
    <property type="entry name" value="DNA-bd_HTH_TetR-type_CS"/>
</dbReference>
<dbReference type="Pfam" id="PF14246">
    <property type="entry name" value="TetR_C_7"/>
    <property type="match status" value="1"/>
</dbReference>
<dbReference type="PROSITE" id="PS01081">
    <property type="entry name" value="HTH_TETR_1"/>
    <property type="match status" value="1"/>
</dbReference>
<dbReference type="InterPro" id="IPR009057">
    <property type="entry name" value="Homeodomain-like_sf"/>
</dbReference>
<dbReference type="InterPro" id="IPR036271">
    <property type="entry name" value="Tet_transcr_reg_TetR-rel_C_sf"/>
</dbReference>
<dbReference type="PROSITE" id="PS50977">
    <property type="entry name" value="HTH_TETR_2"/>
    <property type="match status" value="1"/>
</dbReference>
<sequence>MTAEAAKVRKGRKFDQVVTGARDIFLRDGYEGASVDDIARAAGVSKATLYSYFPDKRLLFLEVATGQCQFQTDEVLSGVDLTRPPREVLPVAARSYMRFVLSPLGQSIFRVCVSETERFPEIGREFFECGPKLVHTYLVSYLQGAATRGEVAIDDLDLAAHQFAQLCKAGLWDKLAFGIQDDYEPAELDRVIDGAVEMFMARYGT</sequence>
<evidence type="ECO:0000313" key="7">
    <source>
        <dbReference type="Proteomes" id="UP000193570"/>
    </source>
</evidence>
<dbReference type="PANTHER" id="PTHR30055:SF146">
    <property type="entry name" value="HTH-TYPE TRANSCRIPTIONAL DUAL REGULATOR CECR"/>
    <property type="match status" value="1"/>
</dbReference>
<dbReference type="InterPro" id="IPR001647">
    <property type="entry name" value="HTH_TetR"/>
</dbReference>
<gene>
    <name evidence="6" type="ORF">ROJ8625_00742</name>
</gene>
<dbReference type="PRINTS" id="PR00455">
    <property type="entry name" value="HTHTETR"/>
</dbReference>
<protein>
    <submittedName>
        <fullName evidence="6">Bacterial regulatory proteins, tetR family</fullName>
    </submittedName>
</protein>
<keyword evidence="3" id="KW-0804">Transcription</keyword>
<proteinExistence type="predicted"/>
<dbReference type="FunFam" id="1.10.10.60:FF:000141">
    <property type="entry name" value="TetR family transcriptional regulator"/>
    <property type="match status" value="1"/>
</dbReference>
<dbReference type="InterPro" id="IPR050109">
    <property type="entry name" value="HTH-type_TetR-like_transc_reg"/>
</dbReference>
<dbReference type="Gene3D" id="1.10.10.60">
    <property type="entry name" value="Homeodomain-like"/>
    <property type="match status" value="1"/>
</dbReference>
<dbReference type="SUPFAM" id="SSF46689">
    <property type="entry name" value="Homeodomain-like"/>
    <property type="match status" value="1"/>
</dbReference>
<dbReference type="AlphaFoldDB" id="A0A1X6YH68"/>
<evidence type="ECO:0000313" key="6">
    <source>
        <dbReference type="EMBL" id="SLN20517.1"/>
    </source>
</evidence>
<dbReference type="Proteomes" id="UP000193570">
    <property type="component" value="Unassembled WGS sequence"/>
</dbReference>
<accession>A0A1X6YH68</accession>
<dbReference type="SUPFAM" id="SSF48498">
    <property type="entry name" value="Tetracyclin repressor-like, C-terminal domain"/>
    <property type="match status" value="1"/>
</dbReference>
<name>A0A1X6YH68_9RHOB</name>
<dbReference type="InterPro" id="IPR039536">
    <property type="entry name" value="TetR_C_Proteobacteria"/>
</dbReference>
<evidence type="ECO:0000256" key="4">
    <source>
        <dbReference type="PROSITE-ProRule" id="PRU00335"/>
    </source>
</evidence>
<keyword evidence="2 4" id="KW-0238">DNA-binding</keyword>
<evidence type="ECO:0000256" key="2">
    <source>
        <dbReference type="ARBA" id="ARBA00023125"/>
    </source>
</evidence>
<keyword evidence="1" id="KW-0805">Transcription regulation</keyword>